<dbReference type="Proteomes" id="UP000559404">
    <property type="component" value="Unassembled WGS sequence"/>
</dbReference>
<dbReference type="GO" id="GO:0005829">
    <property type="term" value="C:cytosol"/>
    <property type="evidence" value="ECO:0007669"/>
    <property type="project" value="TreeGrafter"/>
</dbReference>
<dbReference type="PANTHER" id="PTHR30154:SF34">
    <property type="entry name" value="TRANSCRIPTIONAL REGULATOR AZLB"/>
    <property type="match status" value="1"/>
</dbReference>
<dbReference type="InterPro" id="IPR011991">
    <property type="entry name" value="ArsR-like_HTH"/>
</dbReference>
<dbReference type="SMART" id="SM00344">
    <property type="entry name" value="HTH_ASNC"/>
    <property type="match status" value="1"/>
</dbReference>
<proteinExistence type="predicted"/>
<dbReference type="InterPro" id="IPR019888">
    <property type="entry name" value="Tscrpt_reg_AsnC-like"/>
</dbReference>
<dbReference type="Gene3D" id="3.30.70.920">
    <property type="match status" value="1"/>
</dbReference>
<dbReference type="RefSeq" id="WP_181759009.1">
    <property type="nucleotide sequence ID" value="NZ_BMCR01000004.1"/>
</dbReference>
<name>A0A838XLT3_9HYPH</name>
<evidence type="ECO:0000256" key="2">
    <source>
        <dbReference type="ARBA" id="ARBA00023125"/>
    </source>
</evidence>
<reference evidence="5 6" key="2">
    <citation type="submission" date="2020-08" db="EMBL/GenBank/DDBJ databases">
        <title>Stappia taiwanensis sp. nov., isolated from a coastal thermal spring.</title>
        <authorList>
            <person name="Kampfer P."/>
        </authorList>
    </citation>
    <scope>NUCLEOTIDE SEQUENCE [LARGE SCALE GENOMIC DNA]</scope>
    <source>
        <strain evidence="5 6">DSM 23284</strain>
    </source>
</reference>
<evidence type="ECO:0000256" key="1">
    <source>
        <dbReference type="ARBA" id="ARBA00023015"/>
    </source>
</evidence>
<accession>A0A838XLT3</accession>
<dbReference type="AlphaFoldDB" id="A0A838XLT3"/>
<dbReference type="GO" id="GO:0006355">
    <property type="term" value="P:regulation of DNA-templated transcription"/>
    <property type="evidence" value="ECO:0007669"/>
    <property type="project" value="UniProtKB-ARBA"/>
</dbReference>
<keyword evidence="2" id="KW-0238">DNA-binding</keyword>
<dbReference type="GO" id="GO:0043200">
    <property type="term" value="P:response to amino acid"/>
    <property type="evidence" value="ECO:0007669"/>
    <property type="project" value="TreeGrafter"/>
</dbReference>
<protein>
    <submittedName>
        <fullName evidence="5">Lrp/AsnC family transcriptional regulator</fullName>
    </submittedName>
</protein>
<dbReference type="PRINTS" id="PR00033">
    <property type="entry name" value="HTHASNC"/>
</dbReference>
<evidence type="ECO:0000259" key="4">
    <source>
        <dbReference type="PROSITE" id="PS50956"/>
    </source>
</evidence>
<dbReference type="InterPro" id="IPR036388">
    <property type="entry name" value="WH-like_DNA-bd_sf"/>
</dbReference>
<dbReference type="InterPro" id="IPR019887">
    <property type="entry name" value="Tscrpt_reg_AsnC/Lrp_C"/>
</dbReference>
<dbReference type="GO" id="GO:0043565">
    <property type="term" value="F:sequence-specific DNA binding"/>
    <property type="evidence" value="ECO:0007669"/>
    <property type="project" value="InterPro"/>
</dbReference>
<dbReference type="InterPro" id="IPR011008">
    <property type="entry name" value="Dimeric_a/b-barrel"/>
</dbReference>
<comment type="caution">
    <text evidence="5">The sequence shown here is derived from an EMBL/GenBank/DDBJ whole genome shotgun (WGS) entry which is preliminary data.</text>
</comment>
<evidence type="ECO:0000256" key="3">
    <source>
        <dbReference type="ARBA" id="ARBA00023163"/>
    </source>
</evidence>
<dbReference type="Pfam" id="PF13412">
    <property type="entry name" value="HTH_24"/>
    <property type="match status" value="1"/>
</dbReference>
<dbReference type="InterPro" id="IPR000485">
    <property type="entry name" value="AsnC-type_HTH_dom"/>
</dbReference>
<evidence type="ECO:0000313" key="6">
    <source>
        <dbReference type="Proteomes" id="UP000559404"/>
    </source>
</evidence>
<keyword evidence="1" id="KW-0805">Transcription regulation</keyword>
<dbReference type="Pfam" id="PF01037">
    <property type="entry name" value="AsnC_trans_reg"/>
    <property type="match status" value="1"/>
</dbReference>
<dbReference type="PROSITE" id="PS50956">
    <property type="entry name" value="HTH_ASNC_2"/>
    <property type="match status" value="1"/>
</dbReference>
<evidence type="ECO:0000313" key="5">
    <source>
        <dbReference type="EMBL" id="MBA4610807.1"/>
    </source>
</evidence>
<feature type="domain" description="HTH asnC-type" evidence="4">
    <location>
        <begin position="11"/>
        <end position="64"/>
    </location>
</feature>
<reference evidence="5 6" key="1">
    <citation type="submission" date="2020-07" db="EMBL/GenBank/DDBJ databases">
        <authorList>
            <person name="Li M."/>
        </authorList>
    </citation>
    <scope>NUCLEOTIDE SEQUENCE [LARGE SCALE GENOMIC DNA]</scope>
    <source>
        <strain evidence="5 6">DSM 23284</strain>
    </source>
</reference>
<keyword evidence="6" id="KW-1185">Reference proteome</keyword>
<dbReference type="Gene3D" id="1.10.10.10">
    <property type="entry name" value="Winged helix-like DNA-binding domain superfamily/Winged helix DNA-binding domain"/>
    <property type="match status" value="1"/>
</dbReference>
<dbReference type="SUPFAM" id="SSF54909">
    <property type="entry name" value="Dimeric alpha+beta barrel"/>
    <property type="match status" value="1"/>
</dbReference>
<dbReference type="SUPFAM" id="SSF46785">
    <property type="entry name" value="Winged helix' DNA-binding domain"/>
    <property type="match status" value="1"/>
</dbReference>
<organism evidence="5 6">
    <name type="scientific">Stappia taiwanensis</name>
    <dbReference type="NCBI Taxonomy" id="992267"/>
    <lineage>
        <taxon>Bacteria</taxon>
        <taxon>Pseudomonadati</taxon>
        <taxon>Pseudomonadota</taxon>
        <taxon>Alphaproteobacteria</taxon>
        <taxon>Hyphomicrobiales</taxon>
        <taxon>Stappiaceae</taxon>
        <taxon>Stappia</taxon>
    </lineage>
</organism>
<dbReference type="CDD" id="cd00090">
    <property type="entry name" value="HTH_ARSR"/>
    <property type="match status" value="1"/>
</dbReference>
<dbReference type="PANTHER" id="PTHR30154">
    <property type="entry name" value="LEUCINE-RESPONSIVE REGULATORY PROTEIN"/>
    <property type="match status" value="1"/>
</dbReference>
<dbReference type="EMBL" id="JACEON010000003">
    <property type="protein sequence ID" value="MBA4610807.1"/>
    <property type="molecule type" value="Genomic_DNA"/>
</dbReference>
<sequence length="190" mass="21650">MIHETGAGTSLSEIDRRLLQLLTENARRSNTELAALLKVSRMTVKNRIDRLVDRGIIEQFTIKVTAKNHERRDGEVAFFHMKLKGSFCKRVYERVKGWPELVGAWSIAGETDMIALVQCLGYDRPEALRERLARFPEVEQVWTAMVLRQWAHKASCAPDYDPRNGLDRLDLHMQELGAAGGDAFSSRTRP</sequence>
<gene>
    <name evidence="5" type="ORF">H1W37_04030</name>
</gene>
<dbReference type="InterPro" id="IPR036390">
    <property type="entry name" value="WH_DNA-bd_sf"/>
</dbReference>
<keyword evidence="3" id="KW-0804">Transcription</keyword>